<dbReference type="PANTHER" id="PTHR34580:SF1">
    <property type="entry name" value="PROTEIN PAFC"/>
    <property type="match status" value="1"/>
</dbReference>
<dbReference type="PANTHER" id="PTHR34580">
    <property type="match status" value="1"/>
</dbReference>
<comment type="caution">
    <text evidence="3">The sequence shown here is derived from an EMBL/GenBank/DDBJ whole genome shotgun (WGS) entry which is preliminary data.</text>
</comment>
<gene>
    <name evidence="3" type="ORF">ET524_09425</name>
</gene>
<dbReference type="PROSITE" id="PS52050">
    <property type="entry name" value="WYL"/>
    <property type="match status" value="1"/>
</dbReference>
<evidence type="ECO:0000313" key="3">
    <source>
        <dbReference type="EMBL" id="RXZ54677.1"/>
    </source>
</evidence>
<name>A0A4V1QU44_9ACTN</name>
<dbReference type="InterPro" id="IPR057727">
    <property type="entry name" value="WCX_dom"/>
</dbReference>
<evidence type="ECO:0000313" key="4">
    <source>
        <dbReference type="Proteomes" id="UP000293345"/>
    </source>
</evidence>
<protein>
    <submittedName>
        <fullName evidence="3">WYL domain-containing protein</fullName>
    </submittedName>
</protein>
<evidence type="ECO:0000259" key="1">
    <source>
        <dbReference type="Pfam" id="PF13280"/>
    </source>
</evidence>
<accession>A0A4V1QU44</accession>
<feature type="domain" description="WCX" evidence="2">
    <location>
        <begin position="248"/>
        <end position="323"/>
    </location>
</feature>
<proteinExistence type="predicted"/>
<dbReference type="Pfam" id="PF13280">
    <property type="entry name" value="WYL"/>
    <property type="match status" value="1"/>
</dbReference>
<organism evidence="3 4">
    <name type="scientific">Senegalimassilia faecalis</name>
    <dbReference type="NCBI Taxonomy" id="2509433"/>
    <lineage>
        <taxon>Bacteria</taxon>
        <taxon>Bacillati</taxon>
        <taxon>Actinomycetota</taxon>
        <taxon>Coriobacteriia</taxon>
        <taxon>Coriobacteriales</taxon>
        <taxon>Coriobacteriaceae</taxon>
        <taxon>Senegalimassilia</taxon>
    </lineage>
</organism>
<dbReference type="AlphaFoldDB" id="A0A4V1QU44"/>
<dbReference type="SUPFAM" id="SSF46785">
    <property type="entry name" value="Winged helix' DNA-binding domain"/>
    <property type="match status" value="1"/>
</dbReference>
<reference evidence="3 4" key="1">
    <citation type="submission" date="2019-01" db="EMBL/GenBank/DDBJ databases">
        <title>Senegalimassilia sp. nov. KGMB04484 isolated human feces.</title>
        <authorList>
            <person name="Han K.-I."/>
            <person name="Kim J.-S."/>
            <person name="Lee K.C."/>
            <person name="Suh M.K."/>
            <person name="Eom M.K."/>
            <person name="Lee J.H."/>
            <person name="Park S.-H."/>
            <person name="Kang S.W."/>
            <person name="Park J.-E."/>
            <person name="Oh B.S."/>
            <person name="Yu S.Y."/>
            <person name="Choi S.-H."/>
            <person name="Lee D.H."/>
            <person name="Yoon H."/>
            <person name="Kim B.-Y."/>
            <person name="Lee J.H."/>
            <person name="Lee J.-S."/>
        </authorList>
    </citation>
    <scope>NUCLEOTIDE SEQUENCE [LARGE SCALE GENOMIC DNA]</scope>
    <source>
        <strain evidence="3 4">KGMB04484</strain>
    </source>
</reference>
<dbReference type="RefSeq" id="WP_129425291.1">
    <property type="nucleotide sequence ID" value="NZ_SDPW01000001.1"/>
</dbReference>
<dbReference type="InterPro" id="IPR051534">
    <property type="entry name" value="CBASS_pafABC_assoc_protein"/>
</dbReference>
<dbReference type="Proteomes" id="UP000293345">
    <property type="component" value="Unassembled WGS sequence"/>
</dbReference>
<dbReference type="EMBL" id="SDPW01000001">
    <property type="protein sequence ID" value="RXZ54677.1"/>
    <property type="molecule type" value="Genomic_DNA"/>
</dbReference>
<dbReference type="InterPro" id="IPR026881">
    <property type="entry name" value="WYL_dom"/>
</dbReference>
<keyword evidence="4" id="KW-1185">Reference proteome</keyword>
<feature type="domain" description="WYL" evidence="1">
    <location>
        <begin position="141"/>
        <end position="214"/>
    </location>
</feature>
<dbReference type="OrthoDB" id="9772503at2"/>
<evidence type="ECO:0000259" key="2">
    <source>
        <dbReference type="Pfam" id="PF25583"/>
    </source>
</evidence>
<sequence length="327" mass="37020">MAKEISKERLLALLKILFEQTDDQQGLTMEEILSALEDAGISAERKALYRDFDALCKAGIEVSRQRCKPVRYYLAKRPFTRSELLLLVDAVQGSKFITARQSASLVRAIKSLGSKSQAQGLEKRVFVGGRVKSQNDSVFRNVDAIQEAITAKRKVTFTYASYDCSAHLRLRNKGQTYTQTPVQLMYSDGFYYLVCFSDKYNDFANYRIDRMRNIGVSDERASRNAAIATFDVNEYEQRMFNMYAGESLQVTLRVKESAMNAIVDRFGKDVQVDDAGDGTARVSVVVMGTPVFFGWVSQFEGQVVIEQPTSLRKTYANYLRGLLESYE</sequence>
<dbReference type="InterPro" id="IPR036390">
    <property type="entry name" value="WH_DNA-bd_sf"/>
</dbReference>
<dbReference type="Pfam" id="PF25583">
    <property type="entry name" value="WCX"/>
    <property type="match status" value="1"/>
</dbReference>